<dbReference type="GeneID" id="110804553"/>
<proteinExistence type="predicted"/>
<dbReference type="AlphaFoldDB" id="A0A9R0JG53"/>
<dbReference type="PANTHER" id="PTHR33388">
    <property type="entry name" value="OS01G0212500 PROTEIN"/>
    <property type="match status" value="1"/>
</dbReference>
<dbReference type="InterPro" id="IPR040356">
    <property type="entry name" value="SPEAR"/>
</dbReference>
<keyword evidence="2" id="KW-0805">Transcription regulation</keyword>
<organism evidence="5 6">
    <name type="scientific">Spinacia oleracea</name>
    <name type="common">Spinach</name>
    <dbReference type="NCBI Taxonomy" id="3562"/>
    <lineage>
        <taxon>Eukaryota</taxon>
        <taxon>Viridiplantae</taxon>
        <taxon>Streptophyta</taxon>
        <taxon>Embryophyta</taxon>
        <taxon>Tracheophyta</taxon>
        <taxon>Spermatophyta</taxon>
        <taxon>Magnoliopsida</taxon>
        <taxon>eudicotyledons</taxon>
        <taxon>Gunneridae</taxon>
        <taxon>Pentapetalae</taxon>
        <taxon>Caryophyllales</taxon>
        <taxon>Chenopodiaceae</taxon>
        <taxon>Chenopodioideae</taxon>
        <taxon>Anserineae</taxon>
        <taxon>Spinacia</taxon>
    </lineage>
</organism>
<dbReference type="RefSeq" id="XP_021865849.1">
    <property type="nucleotide sequence ID" value="XM_022010157.2"/>
</dbReference>
<feature type="region of interest" description="Disordered" evidence="4">
    <location>
        <begin position="1"/>
        <end position="44"/>
    </location>
</feature>
<protein>
    <submittedName>
        <fullName evidence="6">Protein SPEAR3</fullName>
    </submittedName>
</protein>
<accession>A0A9R0JG53</accession>
<name>A0A9R0JG53_SPIOL</name>
<evidence type="ECO:0000313" key="5">
    <source>
        <dbReference type="Proteomes" id="UP000813463"/>
    </source>
</evidence>
<keyword evidence="1" id="KW-0678">Repressor</keyword>
<gene>
    <name evidence="6" type="primary">LOC110804553</name>
</gene>
<evidence type="ECO:0000256" key="1">
    <source>
        <dbReference type="ARBA" id="ARBA00022491"/>
    </source>
</evidence>
<keyword evidence="5" id="KW-1185">Reference proteome</keyword>
<evidence type="ECO:0000256" key="4">
    <source>
        <dbReference type="SAM" id="MobiDB-lite"/>
    </source>
</evidence>
<dbReference type="PANTHER" id="PTHR33388:SF18">
    <property type="entry name" value="PROTEIN SPEAR1"/>
    <property type="match status" value="1"/>
</dbReference>
<dbReference type="GO" id="GO:0003700">
    <property type="term" value="F:DNA-binding transcription factor activity"/>
    <property type="evidence" value="ECO:0007669"/>
    <property type="project" value="InterPro"/>
</dbReference>
<dbReference type="OrthoDB" id="653455at2759"/>
<evidence type="ECO:0000256" key="2">
    <source>
        <dbReference type="ARBA" id="ARBA00023015"/>
    </source>
</evidence>
<reference evidence="6" key="2">
    <citation type="submission" date="2025-08" db="UniProtKB">
        <authorList>
            <consortium name="RefSeq"/>
        </authorList>
    </citation>
    <scope>IDENTIFICATION</scope>
    <source>
        <tissue evidence="6">Leaf</tissue>
    </source>
</reference>
<feature type="compositionally biased region" description="Low complexity" evidence="4">
    <location>
        <begin position="10"/>
        <end position="20"/>
    </location>
</feature>
<keyword evidence="3" id="KW-0804">Transcription</keyword>
<dbReference type="KEGG" id="soe:110804553"/>
<evidence type="ECO:0000313" key="6">
    <source>
        <dbReference type="RefSeq" id="XP_021865849.1"/>
    </source>
</evidence>
<dbReference type="Proteomes" id="UP000813463">
    <property type="component" value="Chromosome 2"/>
</dbReference>
<evidence type="ECO:0000256" key="3">
    <source>
        <dbReference type="ARBA" id="ARBA00023163"/>
    </source>
</evidence>
<reference evidence="5" key="1">
    <citation type="journal article" date="2021" name="Nat. Commun.">
        <title>Genomic analyses provide insights into spinach domestication and the genetic basis of agronomic traits.</title>
        <authorList>
            <person name="Cai X."/>
            <person name="Sun X."/>
            <person name="Xu C."/>
            <person name="Sun H."/>
            <person name="Wang X."/>
            <person name="Ge C."/>
            <person name="Zhang Z."/>
            <person name="Wang Q."/>
            <person name="Fei Z."/>
            <person name="Jiao C."/>
            <person name="Wang Q."/>
        </authorList>
    </citation>
    <scope>NUCLEOTIDE SEQUENCE [LARGE SCALE GENOMIC DNA]</scope>
    <source>
        <strain evidence="5">cv. Varoflay</strain>
    </source>
</reference>
<sequence length="198" mass="22114">MGSGYFGIPKMGNSNDNKSSSSRKTKKSSSEKPKQPQRGLGVAQLEQIRLRSQLGCSGFTSTTAPVTFHQEDMRLQGVPSYGVQQSSSTSYNPYYSQPCSSPSTSSTPYAHHPNFMMVFGDHERSNLRYQDSQPSTATRWNPNGILESSNYTQLGDRIGYFEDSRHQRIDFLKSMGSSNQNSESCEQDEVDLELRLSL</sequence>